<organism evidence="2 3">
    <name type="scientific">Seminavis robusta</name>
    <dbReference type="NCBI Taxonomy" id="568900"/>
    <lineage>
        <taxon>Eukaryota</taxon>
        <taxon>Sar</taxon>
        <taxon>Stramenopiles</taxon>
        <taxon>Ochrophyta</taxon>
        <taxon>Bacillariophyta</taxon>
        <taxon>Bacillariophyceae</taxon>
        <taxon>Bacillariophycidae</taxon>
        <taxon>Naviculales</taxon>
        <taxon>Naviculaceae</taxon>
        <taxon>Seminavis</taxon>
    </lineage>
</organism>
<evidence type="ECO:0000259" key="1">
    <source>
        <dbReference type="Pfam" id="PF13521"/>
    </source>
</evidence>
<dbReference type="GO" id="GO:0070300">
    <property type="term" value="F:phosphatidic acid binding"/>
    <property type="evidence" value="ECO:0007669"/>
    <property type="project" value="TreeGrafter"/>
</dbReference>
<comment type="caution">
    <text evidence="2">The sequence shown here is derived from an EMBL/GenBank/DDBJ whole genome shotgun (WGS) entry which is preliminary data.</text>
</comment>
<evidence type="ECO:0000313" key="3">
    <source>
        <dbReference type="Proteomes" id="UP001153069"/>
    </source>
</evidence>
<dbReference type="OrthoDB" id="6375174at2759"/>
<dbReference type="Gene3D" id="3.40.50.300">
    <property type="entry name" value="P-loop containing nucleotide triphosphate hydrolases"/>
    <property type="match status" value="1"/>
</dbReference>
<feature type="domain" description="NadR/Ttd14 AAA" evidence="1">
    <location>
        <begin position="39"/>
        <end position="225"/>
    </location>
</feature>
<gene>
    <name evidence="2" type="ORF">SEMRO_562_G166960.1</name>
</gene>
<keyword evidence="3" id="KW-1185">Reference proteome</keyword>
<reference evidence="2" key="1">
    <citation type="submission" date="2020-06" db="EMBL/GenBank/DDBJ databases">
        <authorList>
            <consortium name="Plant Systems Biology data submission"/>
        </authorList>
    </citation>
    <scope>NUCLEOTIDE SEQUENCE</scope>
    <source>
        <strain evidence="2">D6</strain>
    </source>
</reference>
<name>A0A9N8E2W3_9STRA</name>
<dbReference type="InterPro" id="IPR038727">
    <property type="entry name" value="NadR/Ttd14_AAA_dom"/>
</dbReference>
<dbReference type="Proteomes" id="UP001153069">
    <property type="component" value="Unassembled WGS sequence"/>
</dbReference>
<dbReference type="PANTHER" id="PTHR34932:SF1">
    <property type="entry name" value="TRPL TRANSLOCATION DEFECT PROTEIN 14"/>
    <property type="match status" value="1"/>
</dbReference>
<dbReference type="InterPro" id="IPR053227">
    <property type="entry name" value="TRPL-trafficking_regulator"/>
</dbReference>
<proteinExistence type="predicted"/>
<dbReference type="InterPro" id="IPR027417">
    <property type="entry name" value="P-loop_NTPase"/>
</dbReference>
<evidence type="ECO:0000313" key="2">
    <source>
        <dbReference type="EMBL" id="CAB9512925.1"/>
    </source>
</evidence>
<sequence>MTSTAASLASRIAAPHASPIVASRRLLSTTKGQSENVFRIVLTGGPCSGKSSALSYLQKSLVPHGIPVYCAPEAATLLNSAGAKYDPDGTHHEQHKAYQASLCRLQLALENNLTDIAASYHHNKQAVVILCDRGVLDNKGYMSSELWQDVLASLGMEEASILEHYAGVIHMDTAAKGALEFYKSGDTVDDDGNPVSRQETPEQARALDDQMWNVWQGHAHHYRVTNRKPDNNNNNKNTNTFDLKLQDTVRAVEQILKDSSS</sequence>
<dbReference type="AlphaFoldDB" id="A0A9N8E2W3"/>
<protein>
    <recommendedName>
        <fullName evidence="1">NadR/Ttd14 AAA domain-containing protein</fullName>
    </recommendedName>
</protein>
<dbReference type="SUPFAM" id="SSF52540">
    <property type="entry name" value="P-loop containing nucleoside triphosphate hydrolases"/>
    <property type="match status" value="1"/>
</dbReference>
<accession>A0A9N8E2W3</accession>
<dbReference type="EMBL" id="CAICTM010000561">
    <property type="protein sequence ID" value="CAB9512925.1"/>
    <property type="molecule type" value="Genomic_DNA"/>
</dbReference>
<dbReference type="Pfam" id="PF13521">
    <property type="entry name" value="AAA_28"/>
    <property type="match status" value="1"/>
</dbReference>
<dbReference type="PANTHER" id="PTHR34932">
    <property type="entry name" value="TRPL TRANSLOCATION DEFECT PROTEIN 14"/>
    <property type="match status" value="1"/>
</dbReference>
<dbReference type="GO" id="GO:0035091">
    <property type="term" value="F:phosphatidylinositol binding"/>
    <property type="evidence" value="ECO:0007669"/>
    <property type="project" value="TreeGrafter"/>
</dbReference>
<dbReference type="GO" id="GO:0005525">
    <property type="term" value="F:GTP binding"/>
    <property type="evidence" value="ECO:0007669"/>
    <property type="project" value="TreeGrafter"/>
</dbReference>